<dbReference type="GO" id="GO:0008270">
    <property type="term" value="F:zinc ion binding"/>
    <property type="evidence" value="ECO:0007669"/>
    <property type="project" value="UniProtKB-KW"/>
</dbReference>
<dbReference type="GO" id="GO:0016787">
    <property type="term" value="F:hydrolase activity"/>
    <property type="evidence" value="ECO:0007669"/>
    <property type="project" value="UniProtKB-KW"/>
</dbReference>
<proteinExistence type="predicted"/>
<gene>
    <name evidence="4" type="ORF">ACA1_364750</name>
</gene>
<dbReference type="PANTHER" id="PTHR24007:SF7">
    <property type="entry name" value="BRCA1-ASSOCIATED PROTEIN"/>
    <property type="match status" value="1"/>
</dbReference>
<organism evidence="4 5">
    <name type="scientific">Acanthamoeba castellanii (strain ATCC 30010 / Neff)</name>
    <dbReference type="NCBI Taxonomy" id="1257118"/>
    <lineage>
        <taxon>Eukaryota</taxon>
        <taxon>Amoebozoa</taxon>
        <taxon>Discosea</taxon>
        <taxon>Longamoebia</taxon>
        <taxon>Centramoebida</taxon>
        <taxon>Acanthamoebidae</taxon>
        <taxon>Acanthamoeba</taxon>
    </lineage>
</organism>
<dbReference type="GO" id="GO:0005737">
    <property type="term" value="C:cytoplasm"/>
    <property type="evidence" value="ECO:0007669"/>
    <property type="project" value="TreeGrafter"/>
</dbReference>
<evidence type="ECO:0000259" key="3">
    <source>
        <dbReference type="PROSITE" id="PS50271"/>
    </source>
</evidence>
<dbReference type="VEuPathDB" id="AmoebaDB:ACA1_364750"/>
<dbReference type="PANTHER" id="PTHR24007">
    <property type="entry name" value="BRCA1-ASSOCIATED PROTEIN"/>
    <property type="match status" value="1"/>
</dbReference>
<evidence type="ECO:0000256" key="2">
    <source>
        <dbReference type="SAM" id="MobiDB-lite"/>
    </source>
</evidence>
<dbReference type="Gene3D" id="3.30.40.10">
    <property type="entry name" value="Zinc/RING finger domain, C3HC4 (zinc finger)"/>
    <property type="match status" value="1"/>
</dbReference>
<evidence type="ECO:0000313" key="5">
    <source>
        <dbReference type="Proteomes" id="UP000011083"/>
    </source>
</evidence>
<accession>L8GLN3</accession>
<evidence type="ECO:0000256" key="1">
    <source>
        <dbReference type="PROSITE-ProRule" id="PRU00502"/>
    </source>
</evidence>
<dbReference type="Proteomes" id="UP000011083">
    <property type="component" value="Unassembled WGS sequence"/>
</dbReference>
<feature type="region of interest" description="Disordered" evidence="2">
    <location>
        <begin position="66"/>
        <end position="89"/>
    </location>
</feature>
<sequence>MASLWTRFRGGPFSEDRGCTPMRNLELYQIPYHLAVEGSRRVDGPGSLVHLCGKAVVRDPAYAAEVRQRKNENEAQKSEKPGESEQSSKKLDVLPAELVSYLCRMYTCRLCKEPTCEEGHRVECCPPCSHRISACNECSSPTNLWLCLTCGHLGCGRASSRHAVTHNEATNHPLVLQLANPGREPGELWCYSCDTWHSYGGPTLREWLATLGVPFDLLTMPS</sequence>
<dbReference type="GO" id="GO:0061630">
    <property type="term" value="F:ubiquitin protein ligase activity"/>
    <property type="evidence" value="ECO:0007669"/>
    <property type="project" value="TreeGrafter"/>
</dbReference>
<dbReference type="EMBL" id="KB008073">
    <property type="protein sequence ID" value="ELR13947.1"/>
    <property type="molecule type" value="Genomic_DNA"/>
</dbReference>
<dbReference type="SUPFAM" id="SSF57850">
    <property type="entry name" value="RING/U-box"/>
    <property type="match status" value="1"/>
</dbReference>
<dbReference type="GO" id="GO:0016567">
    <property type="term" value="P:protein ubiquitination"/>
    <property type="evidence" value="ECO:0007669"/>
    <property type="project" value="TreeGrafter"/>
</dbReference>
<dbReference type="InterPro" id="IPR013083">
    <property type="entry name" value="Znf_RING/FYVE/PHD"/>
</dbReference>
<evidence type="ECO:0000313" key="4">
    <source>
        <dbReference type="EMBL" id="ELR13947.1"/>
    </source>
</evidence>
<dbReference type="STRING" id="1257118.L8GLN3"/>
<keyword evidence="5" id="KW-1185">Reference proteome</keyword>
<dbReference type="KEGG" id="acan:ACA1_364750"/>
<dbReference type="GO" id="GO:0007265">
    <property type="term" value="P:Ras protein signal transduction"/>
    <property type="evidence" value="ECO:0007669"/>
    <property type="project" value="TreeGrafter"/>
</dbReference>
<keyword evidence="1" id="KW-0863">Zinc-finger</keyword>
<dbReference type="AlphaFoldDB" id="L8GLN3"/>
<dbReference type="SMART" id="SM00290">
    <property type="entry name" value="ZnF_UBP"/>
    <property type="match status" value="1"/>
</dbReference>
<reference evidence="4 5" key="1">
    <citation type="journal article" date="2013" name="Genome Biol.">
        <title>Genome of Acanthamoeba castellanii highlights extensive lateral gene transfer and early evolution of tyrosine kinase signaling.</title>
        <authorList>
            <person name="Clarke M."/>
            <person name="Lohan A.J."/>
            <person name="Liu B."/>
            <person name="Lagkouvardos I."/>
            <person name="Roy S."/>
            <person name="Zafar N."/>
            <person name="Bertelli C."/>
            <person name="Schilde C."/>
            <person name="Kianianmomeni A."/>
            <person name="Burglin T.R."/>
            <person name="Frech C."/>
            <person name="Turcotte B."/>
            <person name="Kopec K.O."/>
            <person name="Synnott J.M."/>
            <person name="Choo C."/>
            <person name="Paponov I."/>
            <person name="Finkler A."/>
            <person name="Soon Heng Tan C."/>
            <person name="Hutchins A.P."/>
            <person name="Weinmeier T."/>
            <person name="Rattei T."/>
            <person name="Chu J.S."/>
            <person name="Gimenez G."/>
            <person name="Irimia M."/>
            <person name="Rigden D.J."/>
            <person name="Fitzpatrick D.A."/>
            <person name="Lorenzo-Morales J."/>
            <person name="Bateman A."/>
            <person name="Chiu C.H."/>
            <person name="Tang P."/>
            <person name="Hegemann P."/>
            <person name="Fromm H."/>
            <person name="Raoult D."/>
            <person name="Greub G."/>
            <person name="Miranda-Saavedra D."/>
            <person name="Chen N."/>
            <person name="Nash P."/>
            <person name="Ginger M.L."/>
            <person name="Horn M."/>
            <person name="Schaap P."/>
            <person name="Caler L."/>
            <person name="Loftus B."/>
        </authorList>
    </citation>
    <scope>NUCLEOTIDE SEQUENCE [LARGE SCALE GENOMIC DNA]</scope>
    <source>
        <strain evidence="4 5">Neff</strain>
    </source>
</reference>
<dbReference type="PROSITE" id="PS50271">
    <property type="entry name" value="ZF_UBP"/>
    <property type="match status" value="1"/>
</dbReference>
<keyword evidence="1" id="KW-0479">Metal-binding</keyword>
<protein>
    <submittedName>
        <fullName evidence="4">Zn-finger in ubiquitin-hydrolases and other protein</fullName>
    </submittedName>
</protein>
<dbReference type="Pfam" id="PF02148">
    <property type="entry name" value="zf-UBP"/>
    <property type="match status" value="1"/>
</dbReference>
<feature type="domain" description="UBP-type" evidence="3">
    <location>
        <begin position="106"/>
        <end position="219"/>
    </location>
</feature>
<dbReference type="RefSeq" id="XP_004335960.1">
    <property type="nucleotide sequence ID" value="XM_004335912.1"/>
</dbReference>
<dbReference type="InterPro" id="IPR001607">
    <property type="entry name" value="Znf_UBP"/>
</dbReference>
<dbReference type="OrthoDB" id="361536at2759"/>
<keyword evidence="1" id="KW-0862">Zinc</keyword>
<dbReference type="GeneID" id="14914613"/>
<keyword evidence="4" id="KW-0378">Hydrolase</keyword>
<name>L8GLN3_ACACF</name>